<name>U6H093_9EIME</name>
<evidence type="ECO:0000256" key="2">
    <source>
        <dbReference type="SAM" id="Phobius"/>
    </source>
</evidence>
<feature type="region of interest" description="Disordered" evidence="1">
    <location>
        <begin position="74"/>
        <end position="99"/>
    </location>
</feature>
<organism evidence="4 5">
    <name type="scientific">Eimeria praecox</name>
    <dbReference type="NCBI Taxonomy" id="51316"/>
    <lineage>
        <taxon>Eukaryota</taxon>
        <taxon>Sar</taxon>
        <taxon>Alveolata</taxon>
        <taxon>Apicomplexa</taxon>
        <taxon>Conoidasida</taxon>
        <taxon>Coccidia</taxon>
        <taxon>Eucoccidiorida</taxon>
        <taxon>Eimeriorina</taxon>
        <taxon>Eimeriidae</taxon>
        <taxon>Eimeria</taxon>
    </lineage>
</organism>
<dbReference type="SUPFAM" id="SSF48464">
    <property type="entry name" value="ENTH/VHS domain"/>
    <property type="match status" value="1"/>
</dbReference>
<dbReference type="PROSITE" id="PS50179">
    <property type="entry name" value="VHS"/>
    <property type="match status" value="1"/>
</dbReference>
<dbReference type="EMBL" id="HG694430">
    <property type="protein sequence ID" value="CDI85865.1"/>
    <property type="molecule type" value="Genomic_DNA"/>
</dbReference>
<reference evidence="4" key="2">
    <citation type="submission" date="2013-10" db="EMBL/GenBank/DDBJ databases">
        <authorList>
            <person name="Aslett M."/>
        </authorList>
    </citation>
    <scope>NUCLEOTIDE SEQUENCE [LARGE SCALE GENOMIC DNA]</scope>
    <source>
        <strain evidence="4">Houghton</strain>
    </source>
</reference>
<proteinExistence type="predicted"/>
<dbReference type="AlphaFoldDB" id="U6H093"/>
<reference evidence="4" key="1">
    <citation type="submission" date="2013-10" db="EMBL/GenBank/DDBJ databases">
        <title>Genomic analysis of the causative agents of coccidiosis in chickens.</title>
        <authorList>
            <person name="Reid A.J."/>
            <person name="Blake D."/>
            <person name="Billington K."/>
            <person name="Browne H."/>
            <person name="Dunn M."/>
            <person name="Hung S."/>
            <person name="Kawahara F."/>
            <person name="Miranda-Saavedra D."/>
            <person name="Mourier T."/>
            <person name="Nagra H."/>
            <person name="Otto T.D."/>
            <person name="Rawlings N."/>
            <person name="Sanchez A."/>
            <person name="Sanders M."/>
            <person name="Subramaniam C."/>
            <person name="Tay Y."/>
            <person name="Dear P."/>
            <person name="Doerig C."/>
            <person name="Gruber A."/>
            <person name="Parkinson J."/>
            <person name="Shirley M."/>
            <person name="Wan K.L."/>
            <person name="Berriman M."/>
            <person name="Tomley F."/>
            <person name="Pain A."/>
        </authorList>
    </citation>
    <scope>NUCLEOTIDE SEQUENCE [LARGE SCALE GENOMIC DNA]</scope>
    <source>
        <strain evidence="4">Houghton</strain>
    </source>
</reference>
<keyword evidence="5" id="KW-1185">Reference proteome</keyword>
<gene>
    <name evidence="4" type="ORF">EPH_0065970</name>
</gene>
<dbReference type="InterPro" id="IPR008942">
    <property type="entry name" value="ENTH_VHS"/>
</dbReference>
<evidence type="ECO:0000256" key="1">
    <source>
        <dbReference type="SAM" id="MobiDB-lite"/>
    </source>
</evidence>
<dbReference type="GO" id="GO:0035091">
    <property type="term" value="F:phosphatidylinositol binding"/>
    <property type="evidence" value="ECO:0007669"/>
    <property type="project" value="InterPro"/>
</dbReference>
<dbReference type="Gene3D" id="1.25.40.90">
    <property type="match status" value="1"/>
</dbReference>
<feature type="transmembrane region" description="Helical" evidence="2">
    <location>
        <begin position="110"/>
        <end position="130"/>
    </location>
</feature>
<evidence type="ECO:0000313" key="5">
    <source>
        <dbReference type="Proteomes" id="UP000018201"/>
    </source>
</evidence>
<dbReference type="VEuPathDB" id="ToxoDB:EPH_0065970"/>
<evidence type="ECO:0000313" key="4">
    <source>
        <dbReference type="EMBL" id="CDI85865.1"/>
    </source>
</evidence>
<sequence>MCRPFVHPGVATDPRIHKLKRKVLFMFQLWHDSFVLQQDRCPAIFSMYRKLRSKGVEFPQVDRSQKYLVKNAEESPAFDVAPPPPSVSSRSSRPSLESTKQETIAVEQMVYMLSLCLSPFVFFCLCYSLSHSLSPSVSLSL</sequence>
<dbReference type="OrthoDB" id="443464at2759"/>
<accession>U6H093</accession>
<keyword evidence="2" id="KW-0472">Membrane</keyword>
<evidence type="ECO:0000259" key="3">
    <source>
        <dbReference type="PROSITE" id="PS50179"/>
    </source>
</evidence>
<keyword evidence="2" id="KW-1133">Transmembrane helix</keyword>
<dbReference type="Proteomes" id="UP000018201">
    <property type="component" value="Unassembled WGS sequence"/>
</dbReference>
<dbReference type="InterPro" id="IPR002014">
    <property type="entry name" value="VHS_dom"/>
</dbReference>
<keyword evidence="2" id="KW-0812">Transmembrane</keyword>
<feature type="domain" description="VHS" evidence="3">
    <location>
        <begin position="18"/>
        <end position="59"/>
    </location>
</feature>
<protein>
    <recommendedName>
        <fullName evidence="3">VHS domain-containing protein</fullName>
    </recommendedName>
</protein>
<dbReference type="GO" id="GO:0043130">
    <property type="term" value="F:ubiquitin binding"/>
    <property type="evidence" value="ECO:0007669"/>
    <property type="project" value="InterPro"/>
</dbReference>